<feature type="domain" description="OBG-type G" evidence="11">
    <location>
        <begin position="160"/>
        <end position="348"/>
    </location>
</feature>
<dbReference type="InterPro" id="IPR006073">
    <property type="entry name" value="GTP-bd"/>
</dbReference>
<dbReference type="NCBIfam" id="NF008954">
    <property type="entry name" value="PRK12296.1"/>
    <property type="match status" value="1"/>
</dbReference>
<feature type="binding site" evidence="9">
    <location>
        <begin position="212"/>
        <end position="215"/>
    </location>
    <ligand>
        <name>GTP</name>
        <dbReference type="ChEBI" id="CHEBI:37565"/>
    </ligand>
</feature>
<evidence type="ECO:0000313" key="15">
    <source>
        <dbReference type="Proteomes" id="UP001519331"/>
    </source>
</evidence>
<dbReference type="Pfam" id="PF01018">
    <property type="entry name" value="GTP1_OBG"/>
    <property type="match status" value="1"/>
</dbReference>
<dbReference type="Gene3D" id="3.30.300.350">
    <property type="entry name" value="GTP-binding protein OBG, C-terminal domain"/>
    <property type="match status" value="1"/>
</dbReference>
<feature type="domain" description="OCT" evidence="12">
    <location>
        <begin position="367"/>
        <end position="452"/>
    </location>
</feature>
<accession>A0ABS4T261</accession>
<evidence type="ECO:0000313" key="14">
    <source>
        <dbReference type="EMBL" id="MBP2318099.1"/>
    </source>
</evidence>
<sequence length="529" mass="56679">MAHFVDRVVLHVAGGQGGNGCVSVHREKFKPLGGPDGANGGDGGAVELVVSAQTTTLLDYHHRPHRSAENGGVGQGDLRHGHKGRTLELPVPDGTVVKDREGNVLADLVGIGARFTVAEGGQGGLGNAALASRKRKAPGFALLGTPGEERDIVLEVKSVADIALVGFPSAGKSSLIAAMSAARPKVADYPFTTLVPNLGVVEAGDTRFTVADVPGLIPGAAQGKGLGHEFLRHVERCAALVHVLDCASLETDRDPIGDLEAIEAELAAYDPDTIEGTGGGSEGAVDAVPLHERPRLVALNKTDLQDGAEMAEMVRSELESRGYRVFDISALNREGLRSLGFAMAELVEEARAQREVDVAPVQVTVRPQAVNRKSFTVTPEEQNGEPLWRVRGAKPERWIQQTDFNNDEAVGYLADRLAKIGIEDELFSQGAKPGDAVLIGSDEDGVVFEWEPTMAAGAEHLTGPRGTDLRFEDSQRPTREQKRQEQLDRRAAKAATRAEMDAQYQAEQSYENQGETEVHYIRPDAEDER</sequence>
<proteinExistence type="inferred from homology"/>
<comment type="similarity">
    <text evidence="2 9">Belongs to the TRAFAC class OBG-HflX-like GTPase superfamily. OBG GTPase family.</text>
</comment>
<dbReference type="PROSITE" id="PS00905">
    <property type="entry name" value="GTP1_OBG"/>
    <property type="match status" value="1"/>
</dbReference>
<comment type="caution">
    <text evidence="14">The sequence shown here is derived from an EMBL/GenBank/DDBJ whole genome shotgun (WGS) entry which is preliminary data.</text>
</comment>
<comment type="subunit">
    <text evidence="9">Monomer.</text>
</comment>
<evidence type="ECO:0000256" key="3">
    <source>
        <dbReference type="ARBA" id="ARBA00022490"/>
    </source>
</evidence>
<evidence type="ECO:0000259" key="12">
    <source>
        <dbReference type="PROSITE" id="PS51881"/>
    </source>
</evidence>
<keyword evidence="5 9" id="KW-0547">Nucleotide-binding</keyword>
<keyword evidence="6 9" id="KW-0378">Hydrolase</keyword>
<dbReference type="SUPFAM" id="SSF52540">
    <property type="entry name" value="P-loop containing nucleoside triphosphate hydrolases"/>
    <property type="match status" value="1"/>
</dbReference>
<keyword evidence="7 9" id="KW-0460">Magnesium</keyword>
<evidence type="ECO:0000256" key="6">
    <source>
        <dbReference type="ARBA" id="ARBA00022801"/>
    </source>
</evidence>
<feature type="region of interest" description="Disordered" evidence="10">
    <location>
        <begin position="456"/>
        <end position="529"/>
    </location>
</feature>
<keyword evidence="3 9" id="KW-0963">Cytoplasm</keyword>
<dbReference type="InterPro" id="IPR027417">
    <property type="entry name" value="P-loop_NTPase"/>
</dbReference>
<dbReference type="PROSITE" id="PS51883">
    <property type="entry name" value="OBG"/>
    <property type="match status" value="1"/>
</dbReference>
<evidence type="ECO:0000256" key="1">
    <source>
        <dbReference type="ARBA" id="ARBA00001946"/>
    </source>
</evidence>
<dbReference type="Pfam" id="PF09269">
    <property type="entry name" value="DUF1967"/>
    <property type="match status" value="1"/>
</dbReference>
<feature type="binding site" evidence="9">
    <location>
        <begin position="329"/>
        <end position="331"/>
    </location>
    <ligand>
        <name>GTP</name>
        <dbReference type="ChEBI" id="CHEBI:37565"/>
    </ligand>
</feature>
<protein>
    <recommendedName>
        <fullName evidence="9">GTPase Obg</fullName>
        <ecNumber evidence="9">3.6.5.-</ecNumber>
    </recommendedName>
    <alternativeName>
        <fullName evidence="9">GTP-binding protein Obg</fullName>
    </alternativeName>
</protein>
<evidence type="ECO:0000259" key="13">
    <source>
        <dbReference type="PROSITE" id="PS51883"/>
    </source>
</evidence>
<dbReference type="InterPro" id="IPR045086">
    <property type="entry name" value="OBG_GTPase"/>
</dbReference>
<dbReference type="RefSeq" id="WP_210048430.1">
    <property type="nucleotide sequence ID" value="NZ_JAGINX010000001.1"/>
</dbReference>
<reference evidence="14 15" key="1">
    <citation type="submission" date="2021-03" db="EMBL/GenBank/DDBJ databases">
        <title>Sequencing the genomes of 1000 actinobacteria strains.</title>
        <authorList>
            <person name="Klenk H.-P."/>
        </authorList>
    </citation>
    <scope>NUCLEOTIDE SEQUENCE [LARGE SCALE GENOMIC DNA]</scope>
    <source>
        <strain evidence="14 15">DSM 12544</strain>
    </source>
</reference>
<dbReference type="NCBIfam" id="NF008955">
    <property type="entry name" value="PRK12297.1"/>
    <property type="match status" value="1"/>
</dbReference>
<dbReference type="GO" id="GO:0016787">
    <property type="term" value="F:hydrolase activity"/>
    <property type="evidence" value="ECO:0007669"/>
    <property type="project" value="UniProtKB-KW"/>
</dbReference>
<evidence type="ECO:0000256" key="9">
    <source>
        <dbReference type="HAMAP-Rule" id="MF_01454"/>
    </source>
</evidence>
<evidence type="ECO:0000256" key="2">
    <source>
        <dbReference type="ARBA" id="ARBA00007699"/>
    </source>
</evidence>
<keyword evidence="4 9" id="KW-0479">Metal-binding</keyword>
<gene>
    <name evidence="9" type="primary">obg</name>
    <name evidence="14" type="ORF">JOF45_001118</name>
</gene>
<dbReference type="NCBIfam" id="TIGR03595">
    <property type="entry name" value="Obg_CgtA_exten"/>
    <property type="match status" value="1"/>
</dbReference>
<dbReference type="Proteomes" id="UP001519331">
    <property type="component" value="Unassembled WGS sequence"/>
</dbReference>
<dbReference type="CDD" id="cd01898">
    <property type="entry name" value="Obg"/>
    <property type="match status" value="1"/>
</dbReference>
<comment type="cofactor">
    <cofactor evidence="1 9">
        <name>Mg(2+)</name>
        <dbReference type="ChEBI" id="CHEBI:18420"/>
    </cofactor>
</comment>
<dbReference type="InterPro" id="IPR006169">
    <property type="entry name" value="GTP1_OBG_dom"/>
</dbReference>
<comment type="function">
    <text evidence="9">An essential GTPase which binds GTP, GDP and possibly (p)ppGpp with moderate affinity, with high nucleotide exchange rates and a fairly low GTP hydrolysis rate. Plays a role in control of the cell cycle, stress response, ribosome biogenesis and in those bacteria that undergo differentiation, in morphogenesis control.</text>
</comment>
<dbReference type="Pfam" id="PF01926">
    <property type="entry name" value="MMR_HSR1"/>
    <property type="match status" value="1"/>
</dbReference>
<dbReference type="EMBL" id="JAGINX010000001">
    <property type="protein sequence ID" value="MBP2318099.1"/>
    <property type="molecule type" value="Genomic_DNA"/>
</dbReference>
<dbReference type="InterPro" id="IPR015349">
    <property type="entry name" value="OCT_dom"/>
</dbReference>
<dbReference type="PANTHER" id="PTHR11702">
    <property type="entry name" value="DEVELOPMENTALLY REGULATED GTP-BINDING PROTEIN-RELATED"/>
    <property type="match status" value="1"/>
</dbReference>
<keyword evidence="8 9" id="KW-0342">GTP-binding</keyword>
<dbReference type="SUPFAM" id="SSF102741">
    <property type="entry name" value="Obg GTP-binding protein C-terminal domain"/>
    <property type="match status" value="1"/>
</dbReference>
<feature type="binding site" evidence="9">
    <location>
        <position position="173"/>
    </location>
    <ligand>
        <name>Mg(2+)</name>
        <dbReference type="ChEBI" id="CHEBI:18420"/>
    </ligand>
</feature>
<dbReference type="NCBIfam" id="TIGR02729">
    <property type="entry name" value="Obg_CgtA"/>
    <property type="match status" value="1"/>
</dbReference>
<evidence type="ECO:0000259" key="11">
    <source>
        <dbReference type="PROSITE" id="PS51710"/>
    </source>
</evidence>
<feature type="binding site" evidence="9">
    <location>
        <begin position="300"/>
        <end position="303"/>
    </location>
    <ligand>
        <name>GTP</name>
        <dbReference type="ChEBI" id="CHEBI:37565"/>
    </ligand>
</feature>
<dbReference type="InterPro" id="IPR006074">
    <property type="entry name" value="GTP1-OBG_CS"/>
</dbReference>
<dbReference type="HAMAP" id="MF_01454">
    <property type="entry name" value="GTPase_Obg"/>
    <property type="match status" value="1"/>
</dbReference>
<feature type="binding site" evidence="9">
    <location>
        <position position="193"/>
    </location>
    <ligand>
        <name>Mg(2+)</name>
        <dbReference type="ChEBI" id="CHEBI:18420"/>
    </ligand>
</feature>
<dbReference type="Gene3D" id="3.40.50.300">
    <property type="entry name" value="P-loop containing nucleotide triphosphate hydrolases"/>
    <property type="match status" value="1"/>
</dbReference>
<keyword evidence="15" id="KW-1185">Reference proteome</keyword>
<dbReference type="InterPro" id="IPR036346">
    <property type="entry name" value="GTP-bd_prot_GTP1/OBG_C_sf"/>
</dbReference>
<feature type="binding site" evidence="9">
    <location>
        <begin position="191"/>
        <end position="195"/>
    </location>
    <ligand>
        <name>GTP</name>
        <dbReference type="ChEBI" id="CHEBI:37565"/>
    </ligand>
</feature>
<organism evidence="14 15">
    <name type="scientific">Nesterenkonia lacusekhoensis</name>
    <dbReference type="NCBI Taxonomy" id="150832"/>
    <lineage>
        <taxon>Bacteria</taxon>
        <taxon>Bacillati</taxon>
        <taxon>Actinomycetota</taxon>
        <taxon>Actinomycetes</taxon>
        <taxon>Micrococcales</taxon>
        <taxon>Micrococcaceae</taxon>
        <taxon>Nesterenkonia</taxon>
    </lineage>
</organism>
<dbReference type="SUPFAM" id="SSF82051">
    <property type="entry name" value="Obg GTP-binding protein N-terminal domain"/>
    <property type="match status" value="1"/>
</dbReference>
<dbReference type="InterPro" id="IPR031167">
    <property type="entry name" value="G_OBG"/>
</dbReference>
<feature type="compositionally biased region" description="Basic and acidic residues" evidence="10">
    <location>
        <begin position="467"/>
        <end position="500"/>
    </location>
</feature>
<evidence type="ECO:0000256" key="4">
    <source>
        <dbReference type="ARBA" id="ARBA00022723"/>
    </source>
</evidence>
<dbReference type="PANTHER" id="PTHR11702:SF31">
    <property type="entry name" value="MITOCHONDRIAL RIBOSOME-ASSOCIATED GTPASE 2"/>
    <property type="match status" value="1"/>
</dbReference>
<feature type="compositionally biased region" description="Polar residues" evidence="10">
    <location>
        <begin position="505"/>
        <end position="515"/>
    </location>
</feature>
<dbReference type="NCBIfam" id="NF008956">
    <property type="entry name" value="PRK12299.1"/>
    <property type="match status" value="1"/>
</dbReference>
<dbReference type="PROSITE" id="PS51710">
    <property type="entry name" value="G_OBG"/>
    <property type="match status" value="1"/>
</dbReference>
<feature type="domain" description="Obg" evidence="13">
    <location>
        <begin position="2"/>
        <end position="159"/>
    </location>
</feature>
<evidence type="ECO:0000256" key="7">
    <source>
        <dbReference type="ARBA" id="ARBA00022842"/>
    </source>
</evidence>
<dbReference type="Gene3D" id="2.70.210.12">
    <property type="entry name" value="GTP1/OBG domain"/>
    <property type="match status" value="1"/>
</dbReference>
<feature type="compositionally biased region" description="Basic and acidic residues" evidence="10">
    <location>
        <begin position="516"/>
        <end position="529"/>
    </location>
</feature>
<dbReference type="EC" id="3.6.5.-" evidence="9"/>
<dbReference type="PRINTS" id="PR00326">
    <property type="entry name" value="GTP1OBG"/>
</dbReference>
<dbReference type="InterPro" id="IPR036726">
    <property type="entry name" value="GTP1_OBG_dom_sf"/>
</dbReference>
<dbReference type="PROSITE" id="PS51881">
    <property type="entry name" value="OCT"/>
    <property type="match status" value="1"/>
</dbReference>
<name>A0ABS4T261_9MICC</name>
<evidence type="ECO:0000256" key="8">
    <source>
        <dbReference type="ARBA" id="ARBA00023134"/>
    </source>
</evidence>
<evidence type="ECO:0000256" key="5">
    <source>
        <dbReference type="ARBA" id="ARBA00022741"/>
    </source>
</evidence>
<evidence type="ECO:0000256" key="10">
    <source>
        <dbReference type="SAM" id="MobiDB-lite"/>
    </source>
</evidence>
<dbReference type="InterPro" id="IPR014100">
    <property type="entry name" value="GTP-bd_Obg/CgtA"/>
</dbReference>
<feature type="binding site" evidence="9">
    <location>
        <begin position="166"/>
        <end position="173"/>
    </location>
    <ligand>
        <name>GTP</name>
        <dbReference type="ChEBI" id="CHEBI:37565"/>
    </ligand>
</feature>
<comment type="subcellular location">
    <subcellularLocation>
        <location evidence="9">Cytoplasm</location>
    </subcellularLocation>
</comment>